<name>A0A1S1PAY5_METEX</name>
<dbReference type="EMBL" id="MNAO01000001">
    <property type="protein sequence ID" value="OHV18337.1"/>
    <property type="molecule type" value="Genomic_DNA"/>
</dbReference>
<accession>A0A1S1PAY5</accession>
<organism evidence="1 2">
    <name type="scientific">Methylorubrum extorquens</name>
    <name type="common">Methylobacterium dichloromethanicum</name>
    <name type="synonym">Methylobacterium extorquens</name>
    <dbReference type="NCBI Taxonomy" id="408"/>
    <lineage>
        <taxon>Bacteria</taxon>
        <taxon>Pseudomonadati</taxon>
        <taxon>Pseudomonadota</taxon>
        <taxon>Alphaproteobacteria</taxon>
        <taxon>Hyphomicrobiales</taxon>
        <taxon>Methylobacteriaceae</taxon>
        <taxon>Methylorubrum</taxon>
    </lineage>
</organism>
<sequence>MDSTKLENLLGQLAALSPELAAGIEELTNSQPTNFDGNDIEDRLLSKADPRTGPLPPKNSITFMQTTLWDNGAEKKVTKNGNTGKRTRYTVTIEAYTMPLERLVTLGLINTYQFKRNVQLRSRDRFVPLVKKNHASGRIDRDFHDFLIEYTNDTYIDPDDLFGFVLDAGTWNYHSDQFLHLKWATSGEPRLFVVHGDDMTEVNTWDEIENPKGEACKKYENEIDNCGYRNAQRTNSATKKGTGRRPR</sequence>
<comment type="caution">
    <text evidence="1">The sequence shown here is derived from an EMBL/GenBank/DDBJ whole genome shotgun (WGS) entry which is preliminary data.</text>
</comment>
<dbReference type="AlphaFoldDB" id="A0A1S1PAY5"/>
<reference evidence="1 2" key="1">
    <citation type="submission" date="2016-10" db="EMBL/GenBank/DDBJ databases">
        <title>Draft genome sequence of Methylobacterium extorquens CP3, a seed endophyte of Crotalaria pumila with plant growth-promoting and metal tolerance properties.</title>
        <authorList>
            <person name="Sanchez-Lopez A.S."/>
            <person name="Van Hamme J.D."/>
            <person name="Thijs S."/>
            <person name="Mcammond B.M."/>
            <person name="Stevens V."/>
            <person name="Gonzalez-Chavez M.D.C."/>
            <person name="Vangronsveld J."/>
        </authorList>
    </citation>
    <scope>NUCLEOTIDE SEQUENCE [LARGE SCALE GENOMIC DNA]</scope>
    <source>
        <strain evidence="1 2">CP3</strain>
    </source>
</reference>
<evidence type="ECO:0000313" key="2">
    <source>
        <dbReference type="Proteomes" id="UP000180215"/>
    </source>
</evidence>
<gene>
    <name evidence="1" type="ORF">BK022_00215</name>
</gene>
<protein>
    <submittedName>
        <fullName evidence="1">Uncharacterized protein</fullName>
    </submittedName>
</protein>
<proteinExistence type="predicted"/>
<dbReference type="Proteomes" id="UP000180215">
    <property type="component" value="Unassembled WGS sequence"/>
</dbReference>
<evidence type="ECO:0000313" key="1">
    <source>
        <dbReference type="EMBL" id="OHV18337.1"/>
    </source>
</evidence>